<evidence type="ECO:0000256" key="13">
    <source>
        <dbReference type="SAM" id="SignalP"/>
    </source>
</evidence>
<evidence type="ECO:0000256" key="10">
    <source>
        <dbReference type="ARBA" id="ARBA00023237"/>
    </source>
</evidence>
<comment type="similarity">
    <text evidence="2">Belongs to the TonB-dependent receptor family. Hemoglobin/haptoglobin binding protein subfamily.</text>
</comment>
<gene>
    <name evidence="16" type="ORF">MACH26_17590</name>
</gene>
<dbReference type="PANTHER" id="PTHR30069">
    <property type="entry name" value="TONB-DEPENDENT OUTER MEMBRANE RECEPTOR"/>
    <property type="match status" value="1"/>
</dbReference>
<evidence type="ECO:0000313" key="17">
    <source>
        <dbReference type="Proteomes" id="UP001333710"/>
    </source>
</evidence>
<evidence type="ECO:0000256" key="3">
    <source>
        <dbReference type="ARBA" id="ARBA00022448"/>
    </source>
</evidence>
<evidence type="ECO:0000256" key="9">
    <source>
        <dbReference type="ARBA" id="ARBA00023170"/>
    </source>
</evidence>
<evidence type="ECO:0000256" key="4">
    <source>
        <dbReference type="ARBA" id="ARBA00022452"/>
    </source>
</evidence>
<dbReference type="InterPro" id="IPR012910">
    <property type="entry name" value="Plug_dom"/>
</dbReference>
<dbReference type="EMBL" id="AP027272">
    <property type="protein sequence ID" value="BDX06238.1"/>
    <property type="molecule type" value="Genomic_DNA"/>
</dbReference>
<evidence type="ECO:0000256" key="2">
    <source>
        <dbReference type="ARBA" id="ARBA00008143"/>
    </source>
</evidence>
<evidence type="ECO:0000256" key="5">
    <source>
        <dbReference type="ARBA" id="ARBA00022692"/>
    </source>
</evidence>
<dbReference type="KEGG" id="pmaw:MACH26_17590"/>
<dbReference type="PANTHER" id="PTHR30069:SF29">
    <property type="entry name" value="HEMOGLOBIN AND HEMOGLOBIN-HAPTOGLOBIN-BINDING PROTEIN 1-RELATED"/>
    <property type="match status" value="1"/>
</dbReference>
<reference evidence="16" key="1">
    <citation type="submission" date="2023-01" db="EMBL/GenBank/DDBJ databases">
        <title>Complete genome sequence of Planctobacterium marinum strain Dej080120_11.</title>
        <authorList>
            <person name="Ueki S."/>
            <person name="Maruyama F."/>
        </authorList>
    </citation>
    <scope>NUCLEOTIDE SEQUENCE</scope>
    <source>
        <strain evidence="16">Dej080120_11</strain>
    </source>
</reference>
<sequence>MLKRQIFHFVSILSALIVPLSHAQDVEDVPLDSLMELSFDELFDVEISIASIAPRNINDAPSTVSVFTRNQIDALGFQNVHEILNLVPGFQMARGDWVGAVPKEHARGVYLDNGYLLFLIDGQRVNELSFGKASVYMPFMALDLVERIEVIRGPGSAIYGSNAFMGVVNIITRKSDNWAQLAIGENNATKFNAGISWQSEEMNINLLADIRSSDGNTFNSLSSSAYKDPSEHQFLSAGLQFRGLQANVRWNRSELDEFINLGGVHPDNAHRSENIAWSLAWQSELTAKTQLSVKAQYTEHEIESGGKVLDADNVDFIDEDFLTGPFWITDDLELSLDITHQISDVSLLNVGLESRRARQTQAGTVTNYLDFDSNLLTLSPEYFLGAPQSFATQGVNAVSPLISKQDTRSVYVQYSYQINEAFDIYIGGRYDDVADIDSKLSPRASFKYQLNEQNSIKLQYGAAFRTPVTNELFSEDLVTIGNPNLKPEEITTLELVWQRQAENNRIEFVLFNNELDAFVNKVPLNNALGQSTFQNVIKKSISGAELAHKSRFSDELEWFVNVTSLFDEPINPSYKRFLSAGLVWQSELIRISSEFLWREELVVEDVFQHGSYSLWNAKAHYQMSAKWSLALTVSNLFDKAYWVYEPRLANNAMPGYGRETWLGATYAF</sequence>
<dbReference type="GO" id="GO:0044718">
    <property type="term" value="P:siderophore transmembrane transport"/>
    <property type="evidence" value="ECO:0007669"/>
    <property type="project" value="TreeGrafter"/>
</dbReference>
<keyword evidence="9" id="KW-0675">Receptor</keyword>
<feature type="signal peptide" evidence="13">
    <location>
        <begin position="1"/>
        <end position="23"/>
    </location>
</feature>
<dbReference type="InterPro" id="IPR000531">
    <property type="entry name" value="Beta-barrel_TonB"/>
</dbReference>
<evidence type="ECO:0000256" key="12">
    <source>
        <dbReference type="RuleBase" id="RU003357"/>
    </source>
</evidence>
<evidence type="ECO:0000256" key="11">
    <source>
        <dbReference type="PROSITE-ProRule" id="PRU01360"/>
    </source>
</evidence>
<keyword evidence="5 11" id="KW-0812">Transmembrane</keyword>
<evidence type="ECO:0000256" key="1">
    <source>
        <dbReference type="ARBA" id="ARBA00004571"/>
    </source>
</evidence>
<dbReference type="Proteomes" id="UP001333710">
    <property type="component" value="Chromosome"/>
</dbReference>
<comment type="subcellular location">
    <subcellularLocation>
        <location evidence="1 11">Cell outer membrane</location>
        <topology evidence="1 11">Multi-pass membrane protein</topology>
    </subcellularLocation>
</comment>
<evidence type="ECO:0000256" key="6">
    <source>
        <dbReference type="ARBA" id="ARBA00022729"/>
    </source>
</evidence>
<dbReference type="Gene3D" id="2.170.130.10">
    <property type="entry name" value="TonB-dependent receptor, plug domain"/>
    <property type="match status" value="1"/>
</dbReference>
<keyword evidence="3 11" id="KW-0813">Transport</keyword>
<dbReference type="RefSeq" id="WP_338292268.1">
    <property type="nucleotide sequence ID" value="NZ_AP027272.1"/>
</dbReference>
<evidence type="ECO:0008006" key="18">
    <source>
        <dbReference type="Google" id="ProtNLM"/>
    </source>
</evidence>
<evidence type="ECO:0000313" key="16">
    <source>
        <dbReference type="EMBL" id="BDX06238.1"/>
    </source>
</evidence>
<evidence type="ECO:0000259" key="15">
    <source>
        <dbReference type="Pfam" id="PF07715"/>
    </source>
</evidence>
<dbReference type="Pfam" id="PF00593">
    <property type="entry name" value="TonB_dep_Rec_b-barrel"/>
    <property type="match status" value="1"/>
</dbReference>
<keyword evidence="6 13" id="KW-0732">Signal</keyword>
<proteinExistence type="inferred from homology"/>
<dbReference type="Pfam" id="PF07715">
    <property type="entry name" value="Plug"/>
    <property type="match status" value="1"/>
</dbReference>
<keyword evidence="17" id="KW-1185">Reference proteome</keyword>
<keyword evidence="4 11" id="KW-1134">Transmembrane beta strand</keyword>
<dbReference type="AlphaFoldDB" id="A0AA48HUR2"/>
<keyword evidence="10 11" id="KW-0998">Cell outer membrane</keyword>
<keyword evidence="7 12" id="KW-0798">TonB box</keyword>
<organism evidence="16 17">
    <name type="scientific">Planctobacterium marinum</name>
    <dbReference type="NCBI Taxonomy" id="1631968"/>
    <lineage>
        <taxon>Bacteria</taxon>
        <taxon>Pseudomonadati</taxon>
        <taxon>Pseudomonadota</taxon>
        <taxon>Gammaproteobacteria</taxon>
        <taxon>Alteromonadales</taxon>
        <taxon>Alteromonadaceae</taxon>
        <taxon>Planctobacterium</taxon>
    </lineage>
</organism>
<protein>
    <recommendedName>
        <fullName evidence="18">TonB-dependent receptor</fullName>
    </recommendedName>
</protein>
<dbReference type="Gene3D" id="2.40.170.20">
    <property type="entry name" value="TonB-dependent receptor, beta-barrel domain"/>
    <property type="match status" value="1"/>
</dbReference>
<dbReference type="GO" id="GO:0009279">
    <property type="term" value="C:cell outer membrane"/>
    <property type="evidence" value="ECO:0007669"/>
    <property type="project" value="UniProtKB-SubCell"/>
</dbReference>
<dbReference type="PROSITE" id="PS52016">
    <property type="entry name" value="TONB_DEPENDENT_REC_3"/>
    <property type="match status" value="1"/>
</dbReference>
<keyword evidence="8 11" id="KW-0472">Membrane</keyword>
<dbReference type="GO" id="GO:0015344">
    <property type="term" value="F:siderophore uptake transmembrane transporter activity"/>
    <property type="evidence" value="ECO:0007669"/>
    <property type="project" value="TreeGrafter"/>
</dbReference>
<evidence type="ECO:0000259" key="14">
    <source>
        <dbReference type="Pfam" id="PF00593"/>
    </source>
</evidence>
<dbReference type="InterPro" id="IPR039426">
    <property type="entry name" value="TonB-dep_rcpt-like"/>
</dbReference>
<feature type="chain" id="PRO_5041374528" description="TonB-dependent receptor" evidence="13">
    <location>
        <begin position="24"/>
        <end position="668"/>
    </location>
</feature>
<name>A0AA48HUR2_9ALTE</name>
<evidence type="ECO:0000256" key="8">
    <source>
        <dbReference type="ARBA" id="ARBA00023136"/>
    </source>
</evidence>
<feature type="domain" description="TonB-dependent receptor-like beta-barrel" evidence="14">
    <location>
        <begin position="228"/>
        <end position="636"/>
    </location>
</feature>
<dbReference type="InterPro" id="IPR037066">
    <property type="entry name" value="Plug_dom_sf"/>
</dbReference>
<accession>A0AA48HUR2</accession>
<evidence type="ECO:0000256" key="7">
    <source>
        <dbReference type="ARBA" id="ARBA00023077"/>
    </source>
</evidence>
<dbReference type="SUPFAM" id="SSF56935">
    <property type="entry name" value="Porins"/>
    <property type="match status" value="1"/>
</dbReference>
<feature type="domain" description="TonB-dependent receptor plug" evidence="15">
    <location>
        <begin position="58"/>
        <end position="167"/>
    </location>
</feature>
<dbReference type="InterPro" id="IPR036942">
    <property type="entry name" value="Beta-barrel_TonB_sf"/>
</dbReference>